<reference evidence="1 2" key="1">
    <citation type="submission" date="2008-07" db="EMBL/GenBank/DDBJ databases">
        <authorList>
            <person name="El-Sayed N."/>
            <person name="Caler E."/>
            <person name="Inman J."/>
            <person name="Amedeo P."/>
            <person name="Hass B."/>
            <person name="Wortman J."/>
        </authorList>
    </citation>
    <scope>NUCLEOTIDE SEQUENCE [LARGE SCALE GENOMIC DNA]</scope>
    <source>
        <strain evidence="2">ATCC 50983 / TXsc</strain>
    </source>
</reference>
<evidence type="ECO:0000313" key="1">
    <source>
        <dbReference type="EMBL" id="EER17064.1"/>
    </source>
</evidence>
<gene>
    <name evidence="1" type="ORF">Pmar_PMAR013449</name>
</gene>
<keyword evidence="2" id="KW-1185">Reference proteome</keyword>
<accession>C5KEM9</accession>
<dbReference type="InParanoid" id="C5KEM9"/>
<feature type="non-terminal residue" evidence="1">
    <location>
        <position position="1"/>
    </location>
</feature>
<proteinExistence type="predicted"/>
<dbReference type="AlphaFoldDB" id="C5KEM9"/>
<sequence length="50" mass="5823">IRVARKIYPVIVPSHGINDISYLSTSWMINRHAFELLQEEIELETLLLSL</sequence>
<organism evidence="2">
    <name type="scientific">Perkinsus marinus (strain ATCC 50983 / TXsc)</name>
    <dbReference type="NCBI Taxonomy" id="423536"/>
    <lineage>
        <taxon>Eukaryota</taxon>
        <taxon>Sar</taxon>
        <taxon>Alveolata</taxon>
        <taxon>Perkinsozoa</taxon>
        <taxon>Perkinsea</taxon>
        <taxon>Perkinsida</taxon>
        <taxon>Perkinsidae</taxon>
        <taxon>Perkinsus</taxon>
    </lineage>
</organism>
<protein>
    <submittedName>
        <fullName evidence="1">Uncharacterized protein</fullName>
    </submittedName>
</protein>
<evidence type="ECO:0000313" key="2">
    <source>
        <dbReference type="Proteomes" id="UP000007800"/>
    </source>
</evidence>
<name>C5KEM9_PERM5</name>
<dbReference type="GeneID" id="9053160"/>
<dbReference type="EMBL" id="GG672362">
    <property type="protein sequence ID" value="EER17064.1"/>
    <property type="molecule type" value="Genomic_DNA"/>
</dbReference>
<feature type="non-terminal residue" evidence="1">
    <location>
        <position position="50"/>
    </location>
</feature>
<dbReference type="RefSeq" id="XP_002785268.1">
    <property type="nucleotide sequence ID" value="XM_002785222.1"/>
</dbReference>
<dbReference type="Proteomes" id="UP000007800">
    <property type="component" value="Unassembled WGS sequence"/>
</dbReference>